<protein>
    <submittedName>
        <fullName evidence="1">ATP-binding protein</fullName>
    </submittedName>
</protein>
<evidence type="ECO:0000313" key="2">
    <source>
        <dbReference type="Proteomes" id="UP001596442"/>
    </source>
</evidence>
<keyword evidence="2" id="KW-1185">Reference proteome</keyword>
<proteinExistence type="predicted"/>
<dbReference type="Proteomes" id="UP001596442">
    <property type="component" value="Unassembled WGS sequence"/>
</dbReference>
<dbReference type="Pfam" id="PF13589">
    <property type="entry name" value="HATPase_c_3"/>
    <property type="match status" value="1"/>
</dbReference>
<name>A0ABD5S7Z7_9EURY</name>
<dbReference type="AlphaFoldDB" id="A0ABD5S7Z7"/>
<sequence>MTTTRTPKVNEVNEFLEIASDFEDPLEVIRESLSNSYDAGATEVEITIRDRPIGSEIIIDDNGEGMDHQDLESFFDLGNSTKRGRDDGSIGYKGHGTKIFYKSERVLVNTAKGGTNLRAQMDRPWEKLNDRTMPEYEVSERSVKEGNSGTRIQITGFKSGRGFSPTSLTYNKIEHYLKWKTLAGSTAHFFVDDFHEMEITVRLGDKIDDTRDELVTNNKLEFPPEQLEPGDGKFPESRMCKHYPPREFSVEMEEGGETTVQVVGMVGGKDARNELPTYGKHSAQFGVWLAKNHIKVERLNEAISHDNEFLHFFFIANCLDIELSANREKVRNKSSPVYQAIEEELSHYLSKVASDPWFKDYLEQRRRAKLSRRAESQRSSVEEREERIGERERFSPSNEFEVVLGLERSNREGASPEIVVEDYDPESEVDALVRQGDAIYASSIHHRLTDHFNADKPLESVDKIVCWSYGDRDQLSELERHGYHGGDVSFDLDTGRLTYENGHQQNIHVVRVRDRF</sequence>
<evidence type="ECO:0000313" key="1">
    <source>
        <dbReference type="EMBL" id="MFC6751971.1"/>
    </source>
</evidence>
<dbReference type="GO" id="GO:0005524">
    <property type="term" value="F:ATP binding"/>
    <property type="evidence" value="ECO:0007669"/>
    <property type="project" value="UniProtKB-KW"/>
</dbReference>
<reference evidence="1 2" key="1">
    <citation type="journal article" date="2019" name="Int. J. Syst. Evol. Microbiol.">
        <title>The Global Catalogue of Microorganisms (GCM) 10K type strain sequencing project: providing services to taxonomists for standard genome sequencing and annotation.</title>
        <authorList>
            <consortium name="The Broad Institute Genomics Platform"/>
            <consortium name="The Broad Institute Genome Sequencing Center for Infectious Disease"/>
            <person name="Wu L."/>
            <person name="Ma J."/>
        </authorList>
    </citation>
    <scope>NUCLEOTIDE SEQUENCE [LARGE SCALE GENOMIC DNA]</scope>
    <source>
        <strain evidence="1 2">CGMCC 1.3239</strain>
    </source>
</reference>
<dbReference type="RefSeq" id="WP_379778189.1">
    <property type="nucleotide sequence ID" value="NZ_JBHSWW010000002.1"/>
</dbReference>
<organism evidence="1 2">
    <name type="scientific">Halorubrum tibetense</name>
    <dbReference type="NCBI Taxonomy" id="175631"/>
    <lineage>
        <taxon>Archaea</taxon>
        <taxon>Methanobacteriati</taxon>
        <taxon>Methanobacteriota</taxon>
        <taxon>Stenosarchaea group</taxon>
        <taxon>Halobacteria</taxon>
        <taxon>Halobacteriales</taxon>
        <taxon>Haloferacaceae</taxon>
        <taxon>Halorubrum</taxon>
    </lineage>
</organism>
<dbReference type="Gene3D" id="3.30.565.10">
    <property type="entry name" value="Histidine kinase-like ATPase, C-terminal domain"/>
    <property type="match status" value="1"/>
</dbReference>
<dbReference type="EMBL" id="JBHSWW010000002">
    <property type="protein sequence ID" value="MFC6751971.1"/>
    <property type="molecule type" value="Genomic_DNA"/>
</dbReference>
<accession>A0ABD5S7Z7</accession>
<comment type="caution">
    <text evidence="1">The sequence shown here is derived from an EMBL/GenBank/DDBJ whole genome shotgun (WGS) entry which is preliminary data.</text>
</comment>
<keyword evidence="1" id="KW-0067">ATP-binding</keyword>
<dbReference type="SUPFAM" id="SSF55874">
    <property type="entry name" value="ATPase domain of HSP90 chaperone/DNA topoisomerase II/histidine kinase"/>
    <property type="match status" value="1"/>
</dbReference>
<gene>
    <name evidence="1" type="ORF">ACFQEU_00555</name>
</gene>
<dbReference type="InterPro" id="IPR036890">
    <property type="entry name" value="HATPase_C_sf"/>
</dbReference>
<keyword evidence="1" id="KW-0547">Nucleotide-binding</keyword>